<gene>
    <name evidence="1" type="ORF">GMARGA_LOCUS13820</name>
</gene>
<keyword evidence="2" id="KW-1185">Reference proteome</keyword>
<sequence>MSPKELEHYHCLTMVMRKIYIGVKTLFVAQFCKERIIHVWKDISENTFNKALDNYLKNEPITNILVKQLSLPLKFYEWALTNFGVDSQITERCFEDILRVRANINSTNNYYQSTFSNLNAKINRDRHILEEWNQALHSAFMSNINNSTNAFRDYLRGFIDLC</sequence>
<accession>A0ABN7V5F3</accession>
<organism evidence="1 2">
    <name type="scientific">Gigaspora margarita</name>
    <dbReference type="NCBI Taxonomy" id="4874"/>
    <lineage>
        <taxon>Eukaryota</taxon>
        <taxon>Fungi</taxon>
        <taxon>Fungi incertae sedis</taxon>
        <taxon>Mucoromycota</taxon>
        <taxon>Glomeromycotina</taxon>
        <taxon>Glomeromycetes</taxon>
        <taxon>Diversisporales</taxon>
        <taxon>Gigasporaceae</taxon>
        <taxon>Gigaspora</taxon>
    </lineage>
</organism>
<reference evidence="1 2" key="1">
    <citation type="submission" date="2021-06" db="EMBL/GenBank/DDBJ databases">
        <authorList>
            <person name="Kallberg Y."/>
            <person name="Tangrot J."/>
            <person name="Rosling A."/>
        </authorList>
    </citation>
    <scope>NUCLEOTIDE SEQUENCE [LARGE SCALE GENOMIC DNA]</scope>
    <source>
        <strain evidence="1 2">120-4 pot B 10/14</strain>
    </source>
</reference>
<dbReference type="Proteomes" id="UP000789901">
    <property type="component" value="Unassembled WGS sequence"/>
</dbReference>
<name>A0ABN7V5F3_GIGMA</name>
<protein>
    <submittedName>
        <fullName evidence="1">28570_t:CDS:1</fullName>
    </submittedName>
</protein>
<dbReference type="EMBL" id="CAJVQB010008923">
    <property type="protein sequence ID" value="CAG8724605.1"/>
    <property type="molecule type" value="Genomic_DNA"/>
</dbReference>
<comment type="caution">
    <text evidence="1">The sequence shown here is derived from an EMBL/GenBank/DDBJ whole genome shotgun (WGS) entry which is preliminary data.</text>
</comment>
<proteinExistence type="predicted"/>
<evidence type="ECO:0000313" key="2">
    <source>
        <dbReference type="Proteomes" id="UP000789901"/>
    </source>
</evidence>
<evidence type="ECO:0000313" key="1">
    <source>
        <dbReference type="EMBL" id="CAG8724605.1"/>
    </source>
</evidence>